<protein>
    <recommendedName>
        <fullName evidence="4">Protein transcription factor</fullName>
    </recommendedName>
</protein>
<evidence type="ECO:0000313" key="3">
    <source>
        <dbReference type="Proteomes" id="UP000182840"/>
    </source>
</evidence>
<dbReference type="OrthoDB" id="7998884at2"/>
<evidence type="ECO:0008006" key="4">
    <source>
        <dbReference type="Google" id="ProtNLM"/>
    </source>
</evidence>
<dbReference type="Proteomes" id="UP000182840">
    <property type="component" value="Chromosome"/>
</dbReference>
<proteinExistence type="predicted"/>
<organism evidence="2 3">
    <name type="scientific">Aquibium oceanicum</name>
    <dbReference type="NCBI Taxonomy" id="1670800"/>
    <lineage>
        <taxon>Bacteria</taxon>
        <taxon>Pseudomonadati</taxon>
        <taxon>Pseudomonadota</taxon>
        <taxon>Alphaproteobacteria</taxon>
        <taxon>Hyphomicrobiales</taxon>
        <taxon>Phyllobacteriaceae</taxon>
        <taxon>Aquibium</taxon>
    </lineage>
</organism>
<evidence type="ECO:0000256" key="1">
    <source>
        <dbReference type="SAM" id="MobiDB-lite"/>
    </source>
</evidence>
<reference evidence="3" key="1">
    <citation type="submission" date="2016-11" db="EMBL/GenBank/DDBJ databases">
        <title>Mesorhizobium oceanicum sp. nov., isolated from deep seawater in South China Sea.</title>
        <authorList>
            <person name="Fu G.-Y."/>
        </authorList>
    </citation>
    <scope>NUCLEOTIDE SEQUENCE [LARGE SCALE GENOMIC DNA]</scope>
    <source>
        <strain evidence="3">B7</strain>
    </source>
</reference>
<sequence>MGMNIESERVERLARQLAEETGEEVTSAIQNAIEEKLARLHRSREVTEKIRQVDEILARLPPPPPGVTSDHSDLYDEWGLPK</sequence>
<dbReference type="KEGG" id="meso:BSQ44_02650"/>
<dbReference type="STRING" id="1670800.BSQ44_02650"/>
<feature type="region of interest" description="Disordered" evidence="1">
    <location>
        <begin position="58"/>
        <end position="82"/>
    </location>
</feature>
<name>A0A1L3SLW2_9HYPH</name>
<keyword evidence="3" id="KW-1185">Reference proteome</keyword>
<gene>
    <name evidence="2" type="ORF">BSQ44_02650</name>
</gene>
<accession>A0A1L3SLW2</accession>
<dbReference type="EMBL" id="CP018171">
    <property type="protein sequence ID" value="APH70399.1"/>
    <property type="molecule type" value="Genomic_DNA"/>
</dbReference>
<dbReference type="RefSeq" id="WP_072601811.1">
    <property type="nucleotide sequence ID" value="NZ_CP018171.1"/>
</dbReference>
<evidence type="ECO:0000313" key="2">
    <source>
        <dbReference type="EMBL" id="APH70399.1"/>
    </source>
</evidence>
<dbReference type="InterPro" id="IPR011660">
    <property type="entry name" value="VapB-like"/>
</dbReference>
<dbReference type="Pfam" id="PF07704">
    <property type="entry name" value="PSK_trans_fac"/>
    <property type="match status" value="1"/>
</dbReference>
<dbReference type="AlphaFoldDB" id="A0A1L3SLW2"/>